<name>A0A4Y2C989_ARAVE</name>
<comment type="caution">
    <text evidence="2">The sequence shown here is derived from an EMBL/GenBank/DDBJ whole genome shotgun (WGS) entry which is preliminary data.</text>
</comment>
<keyword evidence="1" id="KW-0812">Transmembrane</keyword>
<proteinExistence type="predicted"/>
<gene>
    <name evidence="2" type="ORF">AVEN_32667_1</name>
</gene>
<feature type="transmembrane region" description="Helical" evidence="1">
    <location>
        <begin position="20"/>
        <end position="40"/>
    </location>
</feature>
<feature type="transmembrane region" description="Helical" evidence="1">
    <location>
        <begin position="100"/>
        <end position="117"/>
    </location>
</feature>
<keyword evidence="3" id="KW-1185">Reference proteome</keyword>
<dbReference type="Pfam" id="PF06151">
    <property type="entry name" value="Trehalose_recp"/>
    <property type="match status" value="1"/>
</dbReference>
<evidence type="ECO:0000313" key="2">
    <source>
        <dbReference type="EMBL" id="GBM00328.1"/>
    </source>
</evidence>
<evidence type="ECO:0008006" key="4">
    <source>
        <dbReference type="Google" id="ProtNLM"/>
    </source>
</evidence>
<organism evidence="2 3">
    <name type="scientific">Araneus ventricosus</name>
    <name type="common">Orbweaver spider</name>
    <name type="synonym">Epeira ventricosa</name>
    <dbReference type="NCBI Taxonomy" id="182803"/>
    <lineage>
        <taxon>Eukaryota</taxon>
        <taxon>Metazoa</taxon>
        <taxon>Ecdysozoa</taxon>
        <taxon>Arthropoda</taxon>
        <taxon>Chelicerata</taxon>
        <taxon>Arachnida</taxon>
        <taxon>Araneae</taxon>
        <taxon>Araneomorphae</taxon>
        <taxon>Entelegynae</taxon>
        <taxon>Araneoidea</taxon>
        <taxon>Araneidae</taxon>
        <taxon>Araneus</taxon>
    </lineage>
</organism>
<sequence length="313" mass="35712">MSTSEETLDLNGNFASRIKVLFVGSCIMSSLIWYSMRCRAKLLSKLLGKVYPFSLTKSQTFSLFIVFTSPITLTIGEMAKPETINRIRNMDFVYGLKLDYYWKIIFSLIQLYIAYLLHPSWTNIVTFLFCLLCQRVSVMLSHLTARVRNYSPEEFTATQQKDILKQQSRLADVVQLMQKVFSVPSFLISVASFSSCIIIIALMMNNLFQDIHYAVLIQWIFMITHSFGGLLACLWMAGRLPMEAEILHTEFRKKMRQRLLSVGKSDGIRFENELVENSNFVLSGCGIVYFQRSSIAALAGTILTYAILLISKG</sequence>
<dbReference type="GO" id="GO:0008527">
    <property type="term" value="F:taste receptor activity"/>
    <property type="evidence" value="ECO:0007669"/>
    <property type="project" value="InterPro"/>
</dbReference>
<dbReference type="AlphaFoldDB" id="A0A4Y2C989"/>
<evidence type="ECO:0000256" key="1">
    <source>
        <dbReference type="SAM" id="Phobius"/>
    </source>
</evidence>
<feature type="transmembrane region" description="Helical" evidence="1">
    <location>
        <begin position="289"/>
        <end position="310"/>
    </location>
</feature>
<dbReference type="EMBL" id="BGPR01000155">
    <property type="protein sequence ID" value="GBM00328.1"/>
    <property type="molecule type" value="Genomic_DNA"/>
</dbReference>
<feature type="transmembrane region" description="Helical" evidence="1">
    <location>
        <begin position="61"/>
        <end position="80"/>
    </location>
</feature>
<keyword evidence="1" id="KW-0472">Membrane</keyword>
<dbReference type="GO" id="GO:0016020">
    <property type="term" value="C:membrane"/>
    <property type="evidence" value="ECO:0007669"/>
    <property type="project" value="InterPro"/>
</dbReference>
<protein>
    <recommendedName>
        <fullName evidence="4">Gustatory receptor</fullName>
    </recommendedName>
</protein>
<dbReference type="Proteomes" id="UP000499080">
    <property type="component" value="Unassembled WGS sequence"/>
</dbReference>
<reference evidence="2 3" key="1">
    <citation type="journal article" date="2019" name="Sci. Rep.">
        <title>Orb-weaving spider Araneus ventricosus genome elucidates the spidroin gene catalogue.</title>
        <authorList>
            <person name="Kono N."/>
            <person name="Nakamura H."/>
            <person name="Ohtoshi R."/>
            <person name="Moran D.A.P."/>
            <person name="Shinohara A."/>
            <person name="Yoshida Y."/>
            <person name="Fujiwara M."/>
            <person name="Mori M."/>
            <person name="Tomita M."/>
            <person name="Arakawa K."/>
        </authorList>
    </citation>
    <scope>NUCLEOTIDE SEQUENCE [LARGE SCALE GENOMIC DNA]</scope>
</reference>
<dbReference type="InterPro" id="IPR009318">
    <property type="entry name" value="Gustatory_rcpt"/>
</dbReference>
<feature type="transmembrane region" description="Helical" evidence="1">
    <location>
        <begin position="186"/>
        <end position="204"/>
    </location>
</feature>
<evidence type="ECO:0000313" key="3">
    <source>
        <dbReference type="Proteomes" id="UP000499080"/>
    </source>
</evidence>
<accession>A0A4Y2C989</accession>
<dbReference type="OrthoDB" id="6450635at2759"/>
<feature type="transmembrane region" description="Helical" evidence="1">
    <location>
        <begin position="216"/>
        <end position="237"/>
    </location>
</feature>
<keyword evidence="1" id="KW-1133">Transmembrane helix</keyword>